<proteinExistence type="predicted"/>
<organism evidence="1 2">
    <name type="scientific">Sphagnum troendelagicum</name>
    <dbReference type="NCBI Taxonomy" id="128251"/>
    <lineage>
        <taxon>Eukaryota</taxon>
        <taxon>Viridiplantae</taxon>
        <taxon>Streptophyta</taxon>
        <taxon>Embryophyta</taxon>
        <taxon>Bryophyta</taxon>
        <taxon>Sphagnophytina</taxon>
        <taxon>Sphagnopsida</taxon>
        <taxon>Sphagnales</taxon>
        <taxon>Sphagnaceae</taxon>
        <taxon>Sphagnum</taxon>
    </lineage>
</organism>
<gene>
    <name evidence="1" type="ORF">CSSPTR1EN2_LOCUS9011</name>
</gene>
<dbReference type="EMBL" id="OZ019908">
    <property type="protein sequence ID" value="CAK9207847.1"/>
    <property type="molecule type" value="Genomic_DNA"/>
</dbReference>
<sequence length="119" mass="13004">MATSILDSHVSIGELSVLRPMISQCPSRATVHLGSVFLQRENVWRYNERAQQRKLRRCSEDSGDRDDGGLTLGDPTALAAASFDVAARTVVMAGPTSFSTLTSQCTGKRPLSRKKPVRQ</sequence>
<protein>
    <submittedName>
        <fullName evidence="1">Uncharacterized protein</fullName>
    </submittedName>
</protein>
<evidence type="ECO:0000313" key="1">
    <source>
        <dbReference type="EMBL" id="CAK9207847.1"/>
    </source>
</evidence>
<keyword evidence="2" id="KW-1185">Reference proteome</keyword>
<dbReference type="Proteomes" id="UP001497512">
    <property type="component" value="Chromosome 16"/>
</dbReference>
<name>A0ABP0TXT5_9BRYO</name>
<reference evidence="1" key="1">
    <citation type="submission" date="2024-02" db="EMBL/GenBank/DDBJ databases">
        <authorList>
            <consortium name="ELIXIR-Norway"/>
            <consortium name="Elixir Norway"/>
        </authorList>
    </citation>
    <scope>NUCLEOTIDE SEQUENCE</scope>
</reference>
<accession>A0ABP0TXT5</accession>
<evidence type="ECO:0000313" key="2">
    <source>
        <dbReference type="Proteomes" id="UP001497512"/>
    </source>
</evidence>